<dbReference type="Pfam" id="PF03349">
    <property type="entry name" value="Toluene_X"/>
    <property type="match status" value="1"/>
</dbReference>
<dbReference type="InterPro" id="IPR005017">
    <property type="entry name" value="OMPP1/FadL/TodX"/>
</dbReference>
<dbReference type="SUPFAM" id="SSF56935">
    <property type="entry name" value="Porins"/>
    <property type="match status" value="1"/>
</dbReference>
<dbReference type="PANTHER" id="PTHR35093:SF8">
    <property type="entry name" value="OUTER MEMBRANE PROTEIN NMB0088-RELATED"/>
    <property type="match status" value="1"/>
</dbReference>
<dbReference type="AlphaFoldDB" id="A0A238XYB4"/>
<evidence type="ECO:0000313" key="9">
    <source>
        <dbReference type="EMBL" id="SNR63712.1"/>
    </source>
</evidence>
<keyword evidence="3" id="KW-1134">Transmembrane beta strand</keyword>
<keyword evidence="6" id="KW-0472">Membrane</keyword>
<evidence type="ECO:0000256" key="6">
    <source>
        <dbReference type="ARBA" id="ARBA00023136"/>
    </source>
</evidence>
<comment type="subcellular location">
    <subcellularLocation>
        <location evidence="1">Cell outer membrane</location>
        <topology evidence="1">Multi-pass membrane protein</topology>
    </subcellularLocation>
</comment>
<reference evidence="9" key="1">
    <citation type="submission" date="2017-06" db="EMBL/GenBank/DDBJ databases">
        <authorList>
            <person name="Kim H.J."/>
            <person name="Triplett B.A."/>
        </authorList>
    </citation>
    <scope>NUCLEOTIDE SEQUENCE [LARGE SCALE GENOMIC DNA]</scope>
    <source>
        <strain evidence="9">DSM 26170</strain>
    </source>
</reference>
<feature type="signal peptide" evidence="8">
    <location>
        <begin position="1"/>
        <end position="20"/>
    </location>
</feature>
<organism evidence="9 11">
    <name type="scientific">Paracoccus sediminis</name>
    <dbReference type="NCBI Taxonomy" id="1214787"/>
    <lineage>
        <taxon>Bacteria</taxon>
        <taxon>Pseudomonadati</taxon>
        <taxon>Pseudomonadota</taxon>
        <taxon>Alphaproteobacteria</taxon>
        <taxon>Rhodobacterales</taxon>
        <taxon>Paracoccaceae</taxon>
        <taxon>Paracoccus</taxon>
    </lineage>
</organism>
<sequence length="392" mass="41672">MNKILSGSAVLLMTTAPVVAGGIERAPQSLAVLFEQGNYAELSFGGVDPTVEGTDIAGFKTGDVAQGYGFAGLSYKHQFNDNLSAAFIMEQPFGADILYPTQPGPFPNPSTDGSVVLGGTRVEVNSTTLTALARYRFENNFSIHGGIRASRADGRVVLDGAGYSRIAPPYNLEIEDEWGTGYVIGAAYEIPEIAGRVSLTYNSPIEHDFDMTETGNVILGATGGLTDTISGRYTVKTPRSWTLEGQTGVAEGTLVFGSIRWVKWSEFIVDNAVFPIATPTGGSVPLVEVEDTTTYTIGMGRQFTDNWSGSVSFLYEASEGDTVSPLAPTNGRKGVTLAAIYTMDNLKVTTGINYTRLGGSDLGIGETGNKTRVATMEDNHAWGVGVRIGYSF</sequence>
<evidence type="ECO:0000313" key="11">
    <source>
        <dbReference type="Proteomes" id="UP000198409"/>
    </source>
</evidence>
<gene>
    <name evidence="10" type="ORF">EYF88_15060</name>
    <name evidence="9" type="ORF">SAMN06265378_11343</name>
</gene>
<evidence type="ECO:0000256" key="7">
    <source>
        <dbReference type="ARBA" id="ARBA00023237"/>
    </source>
</evidence>
<evidence type="ECO:0000256" key="4">
    <source>
        <dbReference type="ARBA" id="ARBA00022692"/>
    </source>
</evidence>
<dbReference type="OrthoDB" id="6679728at2"/>
<dbReference type="GO" id="GO:0015483">
    <property type="term" value="F:long-chain fatty acid transporting porin activity"/>
    <property type="evidence" value="ECO:0007669"/>
    <property type="project" value="TreeGrafter"/>
</dbReference>
<keyword evidence="5 8" id="KW-0732">Signal</keyword>
<dbReference type="EMBL" id="SIRL01000013">
    <property type="protein sequence ID" value="TBN47525.1"/>
    <property type="molecule type" value="Genomic_DNA"/>
</dbReference>
<dbReference type="RefSeq" id="WP_089389011.1">
    <property type="nucleotide sequence ID" value="NZ_FZNM01000013.1"/>
</dbReference>
<keyword evidence="4" id="KW-0812">Transmembrane</keyword>
<keyword evidence="7" id="KW-0998">Cell outer membrane</keyword>
<reference evidence="10 12" key="3">
    <citation type="submission" date="2019-02" db="EMBL/GenBank/DDBJ databases">
        <authorList>
            <person name="Zhang G."/>
        </authorList>
    </citation>
    <scope>NUCLEOTIDE SEQUENCE [LARGE SCALE GENOMIC DNA]</scope>
    <source>
        <strain evidence="10 12">CMB17</strain>
    </source>
</reference>
<evidence type="ECO:0000313" key="10">
    <source>
        <dbReference type="EMBL" id="TBN47525.1"/>
    </source>
</evidence>
<proteinExistence type="inferred from homology"/>
<evidence type="ECO:0000256" key="8">
    <source>
        <dbReference type="SAM" id="SignalP"/>
    </source>
</evidence>
<dbReference type="Proteomes" id="UP000198409">
    <property type="component" value="Unassembled WGS sequence"/>
</dbReference>
<name>A0A238XYB4_9RHOB</name>
<dbReference type="GO" id="GO:0009279">
    <property type="term" value="C:cell outer membrane"/>
    <property type="evidence" value="ECO:0007669"/>
    <property type="project" value="UniProtKB-SubCell"/>
</dbReference>
<keyword evidence="12" id="KW-1185">Reference proteome</keyword>
<evidence type="ECO:0000256" key="5">
    <source>
        <dbReference type="ARBA" id="ARBA00022729"/>
    </source>
</evidence>
<evidence type="ECO:0000256" key="3">
    <source>
        <dbReference type="ARBA" id="ARBA00022452"/>
    </source>
</evidence>
<feature type="chain" id="PRO_5012353537" evidence="8">
    <location>
        <begin position="21"/>
        <end position="392"/>
    </location>
</feature>
<dbReference type="EMBL" id="FZNM01000013">
    <property type="protein sequence ID" value="SNR63712.1"/>
    <property type="molecule type" value="Genomic_DNA"/>
</dbReference>
<comment type="similarity">
    <text evidence="2">Belongs to the OmpP1/FadL family.</text>
</comment>
<protein>
    <submittedName>
        <fullName evidence="10">Aromatic hydrocarbon degradation protein</fullName>
    </submittedName>
    <submittedName>
        <fullName evidence="9">Long-chain fatty acid transport protein</fullName>
    </submittedName>
</protein>
<evidence type="ECO:0000256" key="2">
    <source>
        <dbReference type="ARBA" id="ARBA00008163"/>
    </source>
</evidence>
<accession>A0A238XYB4</accession>
<evidence type="ECO:0000256" key="1">
    <source>
        <dbReference type="ARBA" id="ARBA00004571"/>
    </source>
</evidence>
<dbReference type="Gene3D" id="2.40.160.60">
    <property type="entry name" value="Outer membrane protein transport protein (OMPP1/FadL/TodX)"/>
    <property type="match status" value="1"/>
</dbReference>
<dbReference type="PANTHER" id="PTHR35093">
    <property type="entry name" value="OUTER MEMBRANE PROTEIN NMB0088-RELATED"/>
    <property type="match status" value="1"/>
</dbReference>
<evidence type="ECO:0000313" key="12">
    <source>
        <dbReference type="Proteomes" id="UP000292859"/>
    </source>
</evidence>
<reference evidence="11" key="2">
    <citation type="submission" date="2017-06" db="EMBL/GenBank/DDBJ databases">
        <authorList>
            <person name="Varghese N."/>
            <person name="Submissions S."/>
        </authorList>
    </citation>
    <scope>NUCLEOTIDE SEQUENCE [LARGE SCALE GENOMIC DNA]</scope>
    <source>
        <strain evidence="11">DSM 26170</strain>
    </source>
</reference>
<dbReference type="Proteomes" id="UP000292859">
    <property type="component" value="Unassembled WGS sequence"/>
</dbReference>